<dbReference type="EMBL" id="CAJVPZ010047304">
    <property type="protein sequence ID" value="CAG8772320.1"/>
    <property type="molecule type" value="Genomic_DNA"/>
</dbReference>
<protein>
    <submittedName>
        <fullName evidence="1">13825_t:CDS:1</fullName>
    </submittedName>
</protein>
<dbReference type="AlphaFoldDB" id="A0A9N9JC52"/>
<feature type="non-terminal residue" evidence="1">
    <location>
        <position position="185"/>
    </location>
</feature>
<sequence length="185" mass="21352">EQGRLLQVSTGEGKRERRYNYKFPYFSDKRAEERKSFYEILGISCGSNEGDGEDCYSLNIDFDGENIIEFNKICYSNNMVYEDVRFGVEIVDELYNMIIDDSEKTARLTGRLAVFEHLHPIFCGVANELNRISKQIVKKEEPKIYGMTGTIGSKAEQELLSSIYEIDFGFIPTYKVNQFKEIEGI</sequence>
<dbReference type="Proteomes" id="UP000789396">
    <property type="component" value="Unassembled WGS sequence"/>
</dbReference>
<dbReference type="OrthoDB" id="2428452at2759"/>
<evidence type="ECO:0000313" key="1">
    <source>
        <dbReference type="EMBL" id="CAG8772320.1"/>
    </source>
</evidence>
<dbReference type="PANTHER" id="PTHR30612:SF0">
    <property type="entry name" value="CHLOROPLAST PROTEIN-TRANSPORTING ATPASE"/>
    <property type="match status" value="1"/>
</dbReference>
<organism evidence="1 2">
    <name type="scientific">Racocetra fulgida</name>
    <dbReference type="NCBI Taxonomy" id="60492"/>
    <lineage>
        <taxon>Eukaryota</taxon>
        <taxon>Fungi</taxon>
        <taxon>Fungi incertae sedis</taxon>
        <taxon>Mucoromycota</taxon>
        <taxon>Glomeromycotina</taxon>
        <taxon>Glomeromycetes</taxon>
        <taxon>Diversisporales</taxon>
        <taxon>Gigasporaceae</taxon>
        <taxon>Racocetra</taxon>
    </lineage>
</organism>
<evidence type="ECO:0000313" key="2">
    <source>
        <dbReference type="Proteomes" id="UP000789396"/>
    </source>
</evidence>
<dbReference type="InterPro" id="IPR000185">
    <property type="entry name" value="SecA"/>
</dbReference>
<reference evidence="1" key="1">
    <citation type="submission" date="2021-06" db="EMBL/GenBank/DDBJ databases">
        <authorList>
            <person name="Kallberg Y."/>
            <person name="Tangrot J."/>
            <person name="Rosling A."/>
        </authorList>
    </citation>
    <scope>NUCLEOTIDE SEQUENCE</scope>
    <source>
        <strain evidence="1">IN212</strain>
    </source>
</reference>
<accession>A0A9N9JC52</accession>
<dbReference type="GO" id="GO:0005524">
    <property type="term" value="F:ATP binding"/>
    <property type="evidence" value="ECO:0007669"/>
    <property type="project" value="InterPro"/>
</dbReference>
<dbReference type="PANTHER" id="PTHR30612">
    <property type="entry name" value="SECA INNER MEMBRANE COMPONENT OF SEC PROTEIN SECRETION SYSTEM"/>
    <property type="match status" value="1"/>
</dbReference>
<proteinExistence type="predicted"/>
<dbReference type="GO" id="GO:0006605">
    <property type="term" value="P:protein targeting"/>
    <property type="evidence" value="ECO:0007669"/>
    <property type="project" value="InterPro"/>
</dbReference>
<comment type="caution">
    <text evidence="1">The sequence shown here is derived from an EMBL/GenBank/DDBJ whole genome shotgun (WGS) entry which is preliminary data.</text>
</comment>
<dbReference type="GO" id="GO:0006886">
    <property type="term" value="P:intracellular protein transport"/>
    <property type="evidence" value="ECO:0007669"/>
    <property type="project" value="InterPro"/>
</dbReference>
<feature type="non-terminal residue" evidence="1">
    <location>
        <position position="1"/>
    </location>
</feature>
<keyword evidence="2" id="KW-1185">Reference proteome</keyword>
<gene>
    <name evidence="1" type="ORF">RFULGI_LOCUS15148</name>
</gene>
<name>A0A9N9JC52_9GLOM</name>